<evidence type="ECO:0000313" key="2">
    <source>
        <dbReference type="Proteomes" id="UP000304953"/>
    </source>
</evidence>
<keyword evidence="2" id="KW-1185">Reference proteome</keyword>
<accession>A0AC61RZE6</accession>
<evidence type="ECO:0000313" key="1">
    <source>
        <dbReference type="EMBL" id="TGY97221.1"/>
    </source>
</evidence>
<gene>
    <name evidence="1" type="ORF">E5329_06005</name>
</gene>
<name>A0AC61RZE6_9FIRM</name>
<dbReference type="Proteomes" id="UP000304953">
    <property type="component" value="Unassembled WGS sequence"/>
</dbReference>
<organism evidence="1 2">
    <name type="scientific">Petralouisia muris</name>
    <dbReference type="NCBI Taxonomy" id="3032872"/>
    <lineage>
        <taxon>Bacteria</taxon>
        <taxon>Bacillati</taxon>
        <taxon>Bacillota</taxon>
        <taxon>Clostridia</taxon>
        <taxon>Lachnospirales</taxon>
        <taxon>Lachnospiraceae</taxon>
        <taxon>Petralouisia</taxon>
    </lineage>
</organism>
<reference evidence="1" key="1">
    <citation type="submission" date="2019-04" db="EMBL/GenBank/DDBJ databases">
        <title>Microbes associate with the intestines of laboratory mice.</title>
        <authorList>
            <person name="Navarre W."/>
            <person name="Wong E."/>
            <person name="Huang K."/>
            <person name="Tropini C."/>
            <person name="Ng K."/>
            <person name="Yu B."/>
        </authorList>
    </citation>
    <scope>NUCLEOTIDE SEQUENCE</scope>
    <source>
        <strain evidence="1">NM01_1-7b</strain>
    </source>
</reference>
<dbReference type="EMBL" id="SRYA01000009">
    <property type="protein sequence ID" value="TGY97221.1"/>
    <property type="molecule type" value="Genomic_DNA"/>
</dbReference>
<proteinExistence type="predicted"/>
<sequence length="95" mass="10408">MKQEHEEDRNLKIRSSWVVIFIMLIGLILGTVIGSYCGSISALSWLNYGQVFGLTSPLVLDLGALVLTLGLTIKINIASVLGIVLAFLCYKLLVR</sequence>
<protein>
    <submittedName>
        <fullName evidence="1">DUF4321 domain-containing protein</fullName>
    </submittedName>
</protein>
<comment type="caution">
    <text evidence="1">The sequence shown here is derived from an EMBL/GenBank/DDBJ whole genome shotgun (WGS) entry which is preliminary data.</text>
</comment>